<dbReference type="Gene3D" id="3.30.70.890">
    <property type="entry name" value="GHMP kinase, C-terminal domain"/>
    <property type="match status" value="1"/>
</dbReference>
<dbReference type="Proteomes" id="UP001519863">
    <property type="component" value="Unassembled WGS sequence"/>
</dbReference>
<evidence type="ECO:0000256" key="5">
    <source>
        <dbReference type="ARBA" id="ARBA00022840"/>
    </source>
</evidence>
<dbReference type="InterPro" id="IPR006204">
    <property type="entry name" value="GHMP_kinase_N_dom"/>
</dbReference>
<dbReference type="RefSeq" id="WP_220143235.1">
    <property type="nucleotide sequence ID" value="NZ_JAHXZI010000003.1"/>
</dbReference>
<dbReference type="SUPFAM" id="SSF54211">
    <property type="entry name" value="Ribosomal protein S5 domain 2-like"/>
    <property type="match status" value="1"/>
</dbReference>
<evidence type="ECO:0000256" key="3">
    <source>
        <dbReference type="ARBA" id="ARBA00022741"/>
    </source>
</evidence>
<evidence type="ECO:0000256" key="1">
    <source>
        <dbReference type="ARBA" id="ARBA00006566"/>
    </source>
</evidence>
<evidence type="ECO:0000256" key="4">
    <source>
        <dbReference type="ARBA" id="ARBA00022777"/>
    </source>
</evidence>
<dbReference type="SUPFAM" id="SSF55060">
    <property type="entry name" value="GHMP Kinase, C-terminal domain"/>
    <property type="match status" value="1"/>
</dbReference>
<keyword evidence="2" id="KW-0808">Transferase</keyword>
<evidence type="ECO:0000313" key="8">
    <source>
        <dbReference type="EMBL" id="MBW6433730.1"/>
    </source>
</evidence>
<gene>
    <name evidence="8" type="ORF">KZ829_08235</name>
</gene>
<feature type="domain" description="GHMP kinase C-terminal" evidence="7">
    <location>
        <begin position="205"/>
        <end position="283"/>
    </location>
</feature>
<comment type="caution">
    <text evidence="8">The sequence shown here is derived from an EMBL/GenBank/DDBJ whole genome shotgun (WGS) entry which is preliminary data.</text>
</comment>
<organism evidence="8 9">
    <name type="scientific">Actinoplanes hulinensis</name>
    <dbReference type="NCBI Taxonomy" id="1144547"/>
    <lineage>
        <taxon>Bacteria</taxon>
        <taxon>Bacillati</taxon>
        <taxon>Actinomycetota</taxon>
        <taxon>Actinomycetes</taxon>
        <taxon>Micromonosporales</taxon>
        <taxon>Micromonosporaceae</taxon>
        <taxon>Actinoplanes</taxon>
    </lineage>
</organism>
<dbReference type="Gene3D" id="3.30.230.10">
    <property type="match status" value="1"/>
</dbReference>
<keyword evidence="3" id="KW-0547">Nucleotide-binding</keyword>
<evidence type="ECO:0008006" key="10">
    <source>
        <dbReference type="Google" id="ProtNLM"/>
    </source>
</evidence>
<feature type="domain" description="GHMP kinase N-terminal" evidence="6">
    <location>
        <begin position="72"/>
        <end position="133"/>
    </location>
</feature>
<dbReference type="InterPro" id="IPR020568">
    <property type="entry name" value="Ribosomal_Su5_D2-typ_SF"/>
</dbReference>
<dbReference type="Pfam" id="PF00288">
    <property type="entry name" value="GHMP_kinases_N"/>
    <property type="match status" value="1"/>
</dbReference>
<dbReference type="InterPro" id="IPR036554">
    <property type="entry name" value="GHMP_kinase_C_sf"/>
</dbReference>
<evidence type="ECO:0000313" key="9">
    <source>
        <dbReference type="Proteomes" id="UP001519863"/>
    </source>
</evidence>
<dbReference type="PANTHER" id="PTHR10457:SF7">
    <property type="entry name" value="GALACTOKINASE-RELATED"/>
    <property type="match status" value="1"/>
</dbReference>
<dbReference type="InterPro" id="IPR013750">
    <property type="entry name" value="GHMP_kinase_C_dom"/>
</dbReference>
<sequence>MSGASRPVRACLSGEDLDWLGGRALCVALDLRTTVSISPSDDSGGEHTPWADAVWDFLRPRVEHLAPAPTPVLASSQAPIASGLSSSTALIMAIFDVYAPHAPRSDRVRWAYEFEFAFCNGGGMDQLAIDLGGVTCFEGRPTGLPRVAGHVAFPGEWALIIVDSRSPKSTPDHIRNVRAQQQGNDPELAAYIRRCDVATDVAWAAIGRRDLRALGEAMTEAHRAMRDHQRMSTPLLEGLRALAGDAGGLAMKVTGAGGGGALVGVCRAEDAPSVAEAIRDAYRADGSAAVVLETVAAPPNHS</sequence>
<keyword evidence="4" id="KW-0418">Kinase</keyword>
<name>A0ABS7AYC2_9ACTN</name>
<dbReference type="PANTHER" id="PTHR10457">
    <property type="entry name" value="MEVALONATE KINASE/GALACTOKINASE"/>
    <property type="match status" value="1"/>
</dbReference>
<evidence type="ECO:0000256" key="2">
    <source>
        <dbReference type="ARBA" id="ARBA00022679"/>
    </source>
</evidence>
<dbReference type="InterPro" id="IPR014721">
    <property type="entry name" value="Ribsml_uS5_D2-typ_fold_subgr"/>
</dbReference>
<proteinExistence type="inferred from homology"/>
<protein>
    <recommendedName>
        <fullName evidence="10">Galactokinase</fullName>
    </recommendedName>
</protein>
<comment type="similarity">
    <text evidence="1">Belongs to the GHMP kinase family. GalK subfamily.</text>
</comment>
<dbReference type="PRINTS" id="PR00959">
    <property type="entry name" value="MEVGALKINASE"/>
</dbReference>
<evidence type="ECO:0000259" key="7">
    <source>
        <dbReference type="Pfam" id="PF08544"/>
    </source>
</evidence>
<reference evidence="8 9" key="1">
    <citation type="journal article" date="2013" name="Antonie Van Leeuwenhoek">
        <title>Actinoplanes hulinensis sp. nov., a novel actinomycete isolated from soybean root (Glycine max (L.) Merr).</title>
        <authorList>
            <person name="Shen Y."/>
            <person name="Liu C."/>
            <person name="Wang X."/>
            <person name="Zhao J."/>
            <person name="Jia F."/>
            <person name="Zhang Y."/>
            <person name="Wang L."/>
            <person name="Yang D."/>
            <person name="Xiang W."/>
        </authorList>
    </citation>
    <scope>NUCLEOTIDE SEQUENCE [LARGE SCALE GENOMIC DNA]</scope>
    <source>
        <strain evidence="8 9">NEAU-M9</strain>
    </source>
</reference>
<evidence type="ECO:0000259" key="6">
    <source>
        <dbReference type="Pfam" id="PF00288"/>
    </source>
</evidence>
<dbReference type="Pfam" id="PF08544">
    <property type="entry name" value="GHMP_kinases_C"/>
    <property type="match status" value="1"/>
</dbReference>
<accession>A0ABS7AYC2</accession>
<dbReference type="EMBL" id="JAHXZI010000003">
    <property type="protein sequence ID" value="MBW6433730.1"/>
    <property type="molecule type" value="Genomic_DNA"/>
</dbReference>
<keyword evidence="5" id="KW-0067">ATP-binding</keyword>
<keyword evidence="9" id="KW-1185">Reference proteome</keyword>